<comment type="caution">
    <text evidence="2">The sequence shown here is derived from an EMBL/GenBank/DDBJ whole genome shotgun (WGS) entry which is preliminary data.</text>
</comment>
<evidence type="ECO:0000313" key="3">
    <source>
        <dbReference type="Proteomes" id="UP000612055"/>
    </source>
</evidence>
<proteinExistence type="predicted"/>
<evidence type="ECO:0008006" key="4">
    <source>
        <dbReference type="Google" id="ProtNLM"/>
    </source>
</evidence>
<dbReference type="PANTHER" id="PTHR13677:SF0">
    <property type="entry name" value="LD41638P"/>
    <property type="match status" value="1"/>
</dbReference>
<dbReference type="GO" id="GO:0005085">
    <property type="term" value="F:guanyl-nucleotide exchange factor activity"/>
    <property type="evidence" value="ECO:0007669"/>
    <property type="project" value="InterPro"/>
</dbReference>
<protein>
    <recommendedName>
        <fullName evidence="4">UDENN domain-containing protein</fullName>
    </recommendedName>
</protein>
<dbReference type="GO" id="GO:0055037">
    <property type="term" value="C:recycling endosome"/>
    <property type="evidence" value="ECO:0007669"/>
    <property type="project" value="TreeGrafter"/>
</dbReference>
<feature type="compositionally biased region" description="Low complexity" evidence="1">
    <location>
        <begin position="233"/>
        <end position="272"/>
    </location>
</feature>
<sequence>MASTSASQQWIVGICSVLFDIDVGQRVEHLVPAGCISKEEQQDVAFHSFPDSMSMELHARTSIKDSTFFFRVRRRGTPEAPAPALEPRSEGGAERDREGRFLYGFVFCRQRQDASLARGGEQRSVVVLAEHPLSAALGPLSAVAGQVYFGAPGQAALHQVYDEVLRWPLPVAGPQLQLPVGFTALTARLPAWSSLPHPSAIAAPEQYGANMLQHARSTSRSTLAGAGLEARTSRSSSATPGPGGPLSPLLASAASGAGGAPTVPSVSPFSTSGGQQPAARTLMETSSSDPLVEPPPPQQQIDRGLPLPAMPSPRAAPGGDASDGSFSGFPGALSPAASGMGSGLAGAASGALIAATAAAAEVSLNAGLGGALSREAAGSFASASSSGQPNLSATHHTHSQSAGASLLAITGSGSREGSSALNPGGADKPPQAPSGGREGSMTHLSGLLGVGGGGDPGCTLAATAVPPPRDAQSWHHQRSRSSVHVPSRNPSYAGGMEEPLSGASSGLLKAQGSEGVQEDTNGGPPVASQPRPNSQQSMRRITPANSAPPPRDAGPVQGAFHEMDVFTPLSGHLPRLWHLWEMTLLGRPLLLMAPSPGEASSAVAALISLIAPLPYAPDFRPYYGIHDTSFSKLTSGALPGPEVRDVPTLMGVTNLYFIRALPHWPNVLSVGKREGAAASVPPAGSLAASVFNANAAVQAIRQRARGAAVLLSEHTEALWSSYKPLCRPDQGLLAKLLAPKAGDVKSKVARIAFANSDHLRRHFQELTAAFLSPFGRYFEPDTDGRVPGWNSEEFLFGLRSGADPLPPVLLERVGSASAALELYARFASCLNFAAWFAARRRHVAHLIRPPLRAGSGAEDGEEEAGLASWFSDAAKHIDEVKLIGMFFGVEQQLMDAQAEACSPDAGDEAAASVSRLQRELVLLFFHGSMSEELQLTVVSSPARRQLLASLPLSPAQAARVQQLEDLLQGG</sequence>
<feature type="compositionally biased region" description="Polar residues" evidence="1">
    <location>
        <begin position="388"/>
        <end position="403"/>
    </location>
</feature>
<dbReference type="InterPro" id="IPR024224">
    <property type="entry name" value="DENND6"/>
</dbReference>
<feature type="compositionally biased region" description="Low complexity" evidence="1">
    <location>
        <begin position="315"/>
        <end position="327"/>
    </location>
</feature>
<feature type="compositionally biased region" description="Polar residues" evidence="1">
    <location>
        <begin position="530"/>
        <end position="545"/>
    </location>
</feature>
<feature type="compositionally biased region" description="Polar residues" evidence="1">
    <location>
        <begin position="411"/>
        <end position="421"/>
    </location>
</feature>
<evidence type="ECO:0000256" key="1">
    <source>
        <dbReference type="SAM" id="MobiDB-lite"/>
    </source>
</evidence>
<dbReference type="Proteomes" id="UP000612055">
    <property type="component" value="Unassembled WGS sequence"/>
</dbReference>
<dbReference type="EMBL" id="JAEHOE010000069">
    <property type="protein sequence ID" value="KAG2489782.1"/>
    <property type="molecule type" value="Genomic_DNA"/>
</dbReference>
<reference evidence="2" key="1">
    <citation type="journal article" date="2020" name="bioRxiv">
        <title>Comparative genomics of Chlamydomonas.</title>
        <authorList>
            <person name="Craig R.J."/>
            <person name="Hasan A.R."/>
            <person name="Ness R.W."/>
            <person name="Keightley P.D."/>
        </authorList>
    </citation>
    <scope>NUCLEOTIDE SEQUENCE</scope>
    <source>
        <strain evidence="2">CCAP 11/70</strain>
    </source>
</reference>
<gene>
    <name evidence="2" type="ORF">HYH03_011732</name>
</gene>
<feature type="region of interest" description="Disordered" evidence="1">
    <location>
        <begin position="381"/>
        <end position="556"/>
    </location>
</feature>
<evidence type="ECO:0000313" key="2">
    <source>
        <dbReference type="EMBL" id="KAG2489782.1"/>
    </source>
</evidence>
<feature type="region of interest" description="Disordered" evidence="1">
    <location>
        <begin position="214"/>
        <end position="327"/>
    </location>
</feature>
<accession>A0A835XRE5</accession>
<dbReference type="OrthoDB" id="10265409at2759"/>
<organism evidence="2 3">
    <name type="scientific">Edaphochlamys debaryana</name>
    <dbReference type="NCBI Taxonomy" id="47281"/>
    <lineage>
        <taxon>Eukaryota</taxon>
        <taxon>Viridiplantae</taxon>
        <taxon>Chlorophyta</taxon>
        <taxon>core chlorophytes</taxon>
        <taxon>Chlorophyceae</taxon>
        <taxon>CS clade</taxon>
        <taxon>Chlamydomonadales</taxon>
        <taxon>Chlamydomonadales incertae sedis</taxon>
        <taxon>Edaphochlamys</taxon>
    </lineage>
</organism>
<dbReference type="PANTHER" id="PTHR13677">
    <property type="entry name" value="LD41638P"/>
    <property type="match status" value="1"/>
</dbReference>
<name>A0A835XRE5_9CHLO</name>
<dbReference type="AlphaFoldDB" id="A0A835XRE5"/>
<keyword evidence="3" id="KW-1185">Reference proteome</keyword>